<reference evidence="2 3" key="1">
    <citation type="journal article" date="2019" name="Emerg. Microbes Infect.">
        <title>Comprehensive subspecies identification of 175 nontuberculous mycobacteria species based on 7547 genomic profiles.</title>
        <authorList>
            <person name="Matsumoto Y."/>
            <person name="Kinjo T."/>
            <person name="Motooka D."/>
            <person name="Nabeya D."/>
            <person name="Jung N."/>
            <person name="Uechi K."/>
            <person name="Horii T."/>
            <person name="Iida T."/>
            <person name="Fujita J."/>
            <person name="Nakamura S."/>
        </authorList>
    </citation>
    <scope>NUCLEOTIDE SEQUENCE [LARGE SCALE GENOMIC DNA]</scope>
    <source>
        <strain evidence="2 3">JCM 30725</strain>
    </source>
</reference>
<dbReference type="Proteomes" id="UP000465360">
    <property type="component" value="Unassembled WGS sequence"/>
</dbReference>
<evidence type="ECO:0000313" key="3">
    <source>
        <dbReference type="Proteomes" id="UP000465360"/>
    </source>
</evidence>
<accession>A0A7I9YI09</accession>
<feature type="region of interest" description="Disordered" evidence="1">
    <location>
        <begin position="1"/>
        <end position="20"/>
    </location>
</feature>
<dbReference type="EMBL" id="BLKZ01000001">
    <property type="protein sequence ID" value="GFG88249.1"/>
    <property type="molecule type" value="Genomic_DNA"/>
</dbReference>
<gene>
    <name evidence="2" type="ORF">MBOU_02910</name>
</gene>
<sequence length="97" mass="10537">MAEKQAPRDPRANRAVSQREAVKKIRESETFVINLPIVGKVTVPPPEQLAYYGGLAALAALELIDWPVALVIATGHALASNHHNKLLEEFGEALEDA</sequence>
<comment type="caution">
    <text evidence="2">The sequence shown here is derived from an EMBL/GenBank/DDBJ whole genome shotgun (WGS) entry which is preliminary data.</text>
</comment>
<protein>
    <submittedName>
        <fullName evidence="2">Uncharacterized protein</fullName>
    </submittedName>
</protein>
<dbReference type="AlphaFoldDB" id="A0A7I9YI09"/>
<organism evidence="2 3">
    <name type="scientific">Mycobacterium bourgelatii</name>
    <dbReference type="NCBI Taxonomy" id="1273442"/>
    <lineage>
        <taxon>Bacteria</taxon>
        <taxon>Bacillati</taxon>
        <taxon>Actinomycetota</taxon>
        <taxon>Actinomycetes</taxon>
        <taxon>Mycobacteriales</taxon>
        <taxon>Mycobacteriaceae</taxon>
        <taxon>Mycobacterium</taxon>
    </lineage>
</organism>
<dbReference type="RefSeq" id="WP_163706926.1">
    <property type="nucleotide sequence ID" value="NZ_BLKZ01000001.1"/>
</dbReference>
<feature type="compositionally biased region" description="Basic and acidic residues" evidence="1">
    <location>
        <begin position="1"/>
        <end position="12"/>
    </location>
</feature>
<evidence type="ECO:0000256" key="1">
    <source>
        <dbReference type="SAM" id="MobiDB-lite"/>
    </source>
</evidence>
<proteinExistence type="predicted"/>
<evidence type="ECO:0000313" key="2">
    <source>
        <dbReference type="EMBL" id="GFG88249.1"/>
    </source>
</evidence>
<name>A0A7I9YI09_MYCBU</name>
<keyword evidence="3" id="KW-1185">Reference proteome</keyword>